<keyword evidence="2" id="KW-1185">Reference proteome</keyword>
<evidence type="ECO:0000313" key="1">
    <source>
        <dbReference type="EMBL" id="RSH84455.1"/>
    </source>
</evidence>
<reference evidence="1 2" key="1">
    <citation type="submission" date="2018-11" db="EMBL/GenBank/DDBJ databases">
        <title>Genome sequence of Apiotrichum porosum DSM 27194.</title>
        <authorList>
            <person name="Aliyu H."/>
            <person name="Gorte O."/>
            <person name="Ochsenreither K."/>
        </authorList>
    </citation>
    <scope>NUCLEOTIDE SEQUENCE [LARGE SCALE GENOMIC DNA]</scope>
    <source>
        <strain evidence="1 2">DSM 27194</strain>
    </source>
</reference>
<evidence type="ECO:0000313" key="2">
    <source>
        <dbReference type="Proteomes" id="UP000279236"/>
    </source>
</evidence>
<name>A0A427Y0C9_9TREE</name>
<dbReference type="RefSeq" id="XP_028477903.1">
    <property type="nucleotide sequence ID" value="XM_028621451.1"/>
</dbReference>
<dbReference type="EMBL" id="RSCE01000003">
    <property type="protein sequence ID" value="RSH84455.1"/>
    <property type="molecule type" value="Genomic_DNA"/>
</dbReference>
<gene>
    <name evidence="1" type="ORF">EHS24_005976</name>
</gene>
<dbReference type="Proteomes" id="UP000279236">
    <property type="component" value="Unassembled WGS sequence"/>
</dbReference>
<dbReference type="OrthoDB" id="2224399at2759"/>
<proteinExistence type="predicted"/>
<protein>
    <submittedName>
        <fullName evidence="1">Uncharacterized protein</fullName>
    </submittedName>
</protein>
<accession>A0A427Y0C9</accession>
<organism evidence="1 2">
    <name type="scientific">Apiotrichum porosum</name>
    <dbReference type="NCBI Taxonomy" id="105984"/>
    <lineage>
        <taxon>Eukaryota</taxon>
        <taxon>Fungi</taxon>
        <taxon>Dikarya</taxon>
        <taxon>Basidiomycota</taxon>
        <taxon>Agaricomycotina</taxon>
        <taxon>Tremellomycetes</taxon>
        <taxon>Trichosporonales</taxon>
        <taxon>Trichosporonaceae</taxon>
        <taxon>Apiotrichum</taxon>
    </lineage>
</organism>
<dbReference type="AlphaFoldDB" id="A0A427Y0C9"/>
<sequence length="229" mass="24943">MPLAIADLQPLLGLGPDSPQLTQALVALAPDQQVERDAKSYPDATYHNYYSLGLSLCFIPRKDAGGGTLELESIDIFNPTPETSATASARRPGAPPAYTFPPAPVTLRFAETEIVFPPRKPGEKELRVPRPDTLELKASTSGREVVRSLGEPSRKGSGGWVGVWLEWGAVALKREENGERVEVGLMLELKDPKGSNRLTKEQEDQGVGGVWDQASGWRWAGIKVFRPSK</sequence>
<comment type="caution">
    <text evidence="1">The sequence shown here is derived from an EMBL/GenBank/DDBJ whole genome shotgun (WGS) entry which is preliminary data.</text>
</comment>
<dbReference type="GeneID" id="39590519"/>